<dbReference type="Proteomes" id="UP000002669">
    <property type="component" value="Unassembled WGS sequence"/>
</dbReference>
<protein>
    <submittedName>
        <fullName evidence="1">Uncharacterized protein</fullName>
    </submittedName>
</protein>
<dbReference type="RefSeq" id="XP_003170547.1">
    <property type="nucleotide sequence ID" value="XM_003170499.1"/>
</dbReference>
<keyword evidence="2" id="KW-1185">Reference proteome</keyword>
<dbReference type="eggNOG" id="ENOG502RQAH">
    <property type="taxonomic scope" value="Eukaryota"/>
</dbReference>
<dbReference type="VEuPathDB" id="FungiDB:MGYG_07791"/>
<sequence>MDENISLDCPILVPKSAFTGEKTPRPHNFAYMWSWAKEIWGDDLMTVTVEEAGKN</sequence>
<dbReference type="InParanoid" id="E4V460"/>
<name>E4V460_ARTGP</name>
<evidence type="ECO:0000313" key="1">
    <source>
        <dbReference type="EMBL" id="EFR04784.1"/>
    </source>
</evidence>
<organism evidence="2">
    <name type="scientific">Arthroderma gypseum (strain ATCC MYA-4604 / CBS 118893)</name>
    <name type="common">Microsporum gypseum</name>
    <dbReference type="NCBI Taxonomy" id="535722"/>
    <lineage>
        <taxon>Eukaryota</taxon>
        <taxon>Fungi</taxon>
        <taxon>Dikarya</taxon>
        <taxon>Ascomycota</taxon>
        <taxon>Pezizomycotina</taxon>
        <taxon>Eurotiomycetes</taxon>
        <taxon>Eurotiomycetidae</taxon>
        <taxon>Onygenales</taxon>
        <taxon>Arthrodermataceae</taxon>
        <taxon>Nannizzia</taxon>
    </lineage>
</organism>
<proteinExistence type="predicted"/>
<dbReference type="EMBL" id="DS989828">
    <property type="protein sequence ID" value="EFR04784.1"/>
    <property type="molecule type" value="Genomic_DNA"/>
</dbReference>
<evidence type="ECO:0000313" key="2">
    <source>
        <dbReference type="Proteomes" id="UP000002669"/>
    </source>
</evidence>
<dbReference type="HOGENOM" id="CLU_3031926_0_0_1"/>
<gene>
    <name evidence="1" type="ORF">MGYG_07791</name>
</gene>
<dbReference type="GeneID" id="10025788"/>
<reference evidence="2" key="1">
    <citation type="journal article" date="2012" name="MBio">
        <title>Comparative genome analysis of Trichophyton rubrum and related dermatophytes reveals candidate genes involved in infection.</title>
        <authorList>
            <person name="Martinez D.A."/>
            <person name="Oliver B.G."/>
            <person name="Graeser Y."/>
            <person name="Goldberg J.M."/>
            <person name="Li W."/>
            <person name="Martinez-Rossi N.M."/>
            <person name="Monod M."/>
            <person name="Shelest E."/>
            <person name="Barton R.C."/>
            <person name="Birch E."/>
            <person name="Brakhage A.A."/>
            <person name="Chen Z."/>
            <person name="Gurr S.J."/>
            <person name="Heiman D."/>
            <person name="Heitman J."/>
            <person name="Kosti I."/>
            <person name="Rossi A."/>
            <person name="Saif S."/>
            <person name="Samalova M."/>
            <person name="Saunders C.W."/>
            <person name="Shea T."/>
            <person name="Summerbell R.C."/>
            <person name="Xu J."/>
            <person name="Young S."/>
            <person name="Zeng Q."/>
            <person name="Birren B.W."/>
            <person name="Cuomo C.A."/>
            <person name="White T.C."/>
        </authorList>
    </citation>
    <scope>NUCLEOTIDE SEQUENCE [LARGE SCALE GENOMIC DNA]</scope>
    <source>
        <strain evidence="2">ATCC MYA-4604 / CBS 118893</strain>
    </source>
</reference>
<accession>E4V460</accession>
<dbReference type="AlphaFoldDB" id="E4V460"/>